<sequence length="248" mass="28188">MLTHRGIADTLDYPSLLKIYRERGPYGRDDLMEGTELFVKYILQIEALCGSYEAKNYAELSQLLGLGSRPIIRHSQKAEIAQSLHDILVMRKTGKIGEVLDAVHGSGLLSKPREIREIERSIGSSNLDGRSQRDTEFAQKLRDISYQEVIAYMHFKNERTPFSTQHGVKGDEFDNVVVVIDDGVWNQYNMGKMLAGSDIESRRQRSRNLFYVCCSRARQRLAVVFLTDLPPEAKPVARDWFASGIVHP</sequence>
<dbReference type="GO" id="GO:0016787">
    <property type="term" value="F:hydrolase activity"/>
    <property type="evidence" value="ECO:0007669"/>
    <property type="project" value="UniProtKB-KW"/>
</dbReference>
<evidence type="ECO:0000259" key="5">
    <source>
        <dbReference type="Pfam" id="PF13361"/>
    </source>
</evidence>
<evidence type="ECO:0000313" key="6">
    <source>
        <dbReference type="EMBL" id="SEG26114.1"/>
    </source>
</evidence>
<dbReference type="GO" id="GO:0005524">
    <property type="term" value="F:ATP binding"/>
    <property type="evidence" value="ECO:0007669"/>
    <property type="project" value="UniProtKB-KW"/>
</dbReference>
<dbReference type="InterPro" id="IPR014017">
    <property type="entry name" value="DNA_helicase_UvrD-like_C"/>
</dbReference>
<dbReference type="GO" id="GO:0004386">
    <property type="term" value="F:helicase activity"/>
    <property type="evidence" value="ECO:0007669"/>
    <property type="project" value="UniProtKB-KW"/>
</dbReference>
<dbReference type="SUPFAM" id="SSF52540">
    <property type="entry name" value="P-loop containing nucleoside triphosphate hydrolases"/>
    <property type="match status" value="1"/>
</dbReference>
<feature type="domain" description="UvrD-like helicase C-terminal" evidence="5">
    <location>
        <begin position="137"/>
        <end position="224"/>
    </location>
</feature>
<accession>A0A1H5YQ25</accession>
<evidence type="ECO:0000256" key="2">
    <source>
        <dbReference type="ARBA" id="ARBA00022801"/>
    </source>
</evidence>
<keyword evidence="1" id="KW-0547">Nucleotide-binding</keyword>
<keyword evidence="2" id="KW-0378">Hydrolase</keyword>
<evidence type="ECO:0000313" key="7">
    <source>
        <dbReference type="Proteomes" id="UP000236723"/>
    </source>
</evidence>
<evidence type="ECO:0000256" key="4">
    <source>
        <dbReference type="ARBA" id="ARBA00022840"/>
    </source>
</evidence>
<keyword evidence="3 6" id="KW-0347">Helicase</keyword>
<proteinExistence type="predicted"/>
<name>A0A1H5YQ25_9ACTN</name>
<gene>
    <name evidence="6" type="ORF">SAMN04489712_104119</name>
</gene>
<dbReference type="InterPro" id="IPR027417">
    <property type="entry name" value="P-loop_NTPase"/>
</dbReference>
<keyword evidence="7" id="KW-1185">Reference proteome</keyword>
<evidence type="ECO:0000256" key="1">
    <source>
        <dbReference type="ARBA" id="ARBA00022741"/>
    </source>
</evidence>
<reference evidence="7" key="1">
    <citation type="submission" date="2016-10" db="EMBL/GenBank/DDBJ databases">
        <authorList>
            <person name="Varghese N."/>
            <person name="Submissions S."/>
        </authorList>
    </citation>
    <scope>NUCLEOTIDE SEQUENCE [LARGE SCALE GENOMIC DNA]</scope>
    <source>
        <strain evidence="7">DSM 43163</strain>
    </source>
</reference>
<dbReference type="AlphaFoldDB" id="A0A1H5YQ25"/>
<protein>
    <submittedName>
        <fullName evidence="6">UvrD-like helicase C-terminal domain-containing protein</fullName>
    </submittedName>
</protein>
<keyword evidence="4" id="KW-0067">ATP-binding</keyword>
<dbReference type="Pfam" id="PF13361">
    <property type="entry name" value="UvrD_C"/>
    <property type="match status" value="1"/>
</dbReference>
<dbReference type="EMBL" id="FNVO01000004">
    <property type="protein sequence ID" value="SEG26114.1"/>
    <property type="molecule type" value="Genomic_DNA"/>
</dbReference>
<evidence type="ECO:0000256" key="3">
    <source>
        <dbReference type="ARBA" id="ARBA00022806"/>
    </source>
</evidence>
<dbReference type="Gene3D" id="3.40.50.300">
    <property type="entry name" value="P-loop containing nucleotide triphosphate hydrolases"/>
    <property type="match status" value="1"/>
</dbReference>
<organism evidence="6 7">
    <name type="scientific">Thermomonospora echinospora</name>
    <dbReference type="NCBI Taxonomy" id="1992"/>
    <lineage>
        <taxon>Bacteria</taxon>
        <taxon>Bacillati</taxon>
        <taxon>Actinomycetota</taxon>
        <taxon>Actinomycetes</taxon>
        <taxon>Streptosporangiales</taxon>
        <taxon>Thermomonosporaceae</taxon>
        <taxon>Thermomonospora</taxon>
    </lineage>
</organism>
<dbReference type="Proteomes" id="UP000236723">
    <property type="component" value="Unassembled WGS sequence"/>
</dbReference>